<evidence type="ECO:0000256" key="1">
    <source>
        <dbReference type="ARBA" id="ARBA00006110"/>
    </source>
</evidence>
<dbReference type="AlphaFoldDB" id="A0A9P4IJV0"/>
<comment type="similarity">
    <text evidence="1">Belongs to the RRP7 family.</text>
</comment>
<dbReference type="Gene3D" id="3.30.70.330">
    <property type="match status" value="1"/>
</dbReference>
<dbReference type="OrthoDB" id="5390at2759"/>
<evidence type="ECO:0008006" key="8">
    <source>
        <dbReference type="Google" id="ProtNLM"/>
    </source>
</evidence>
<feature type="domain" description="Rrp7 RRM-like N-terminal" evidence="5">
    <location>
        <begin position="9"/>
        <end position="205"/>
    </location>
</feature>
<evidence type="ECO:0000256" key="3">
    <source>
        <dbReference type="SAM" id="MobiDB-lite"/>
    </source>
</evidence>
<feature type="domain" description="Ribosomal RNA-processing protein 7 C-terminal" evidence="4">
    <location>
        <begin position="211"/>
        <end position="326"/>
    </location>
</feature>
<dbReference type="InterPro" id="IPR035979">
    <property type="entry name" value="RBD_domain_sf"/>
</dbReference>
<gene>
    <name evidence="6" type="ORF">NA57DRAFT_54638</name>
</gene>
<dbReference type="InterPro" id="IPR012677">
    <property type="entry name" value="Nucleotide-bd_a/b_plait_sf"/>
</dbReference>
<organism evidence="6 7">
    <name type="scientific">Rhizodiscina lignyota</name>
    <dbReference type="NCBI Taxonomy" id="1504668"/>
    <lineage>
        <taxon>Eukaryota</taxon>
        <taxon>Fungi</taxon>
        <taxon>Dikarya</taxon>
        <taxon>Ascomycota</taxon>
        <taxon>Pezizomycotina</taxon>
        <taxon>Dothideomycetes</taxon>
        <taxon>Pleosporomycetidae</taxon>
        <taxon>Aulographales</taxon>
        <taxon>Rhizodiscinaceae</taxon>
        <taxon>Rhizodiscina</taxon>
    </lineage>
</organism>
<sequence length="329" mass="36858">MAPSSSALSTFAIVALSLPRLPSLPPELQPAPHYLYIRPHAPKIPDANTSRSLFVSNVPPDANESNLRKLFATHLGGTRIERVEFDAKDILYGHTSNRTARHRDANPSTEVSLAGDSIQQKPGGRKRKRRNHDTDLEAPEARLPQMGEDLNALKSGANAVLVFVDKASADMAMEACRKAASLAQKKGGAKIEWDSGAQITGLERYRRIHKAKYPDSRELLRSVTAYLTAFEEKESARLRARERARTVPDADGFVTVTRGGRTGPARIEEATEALKKEEGRANKRVSDGFYRFQIREKQKEQARELKRQFAEDVRRVEEKRKRRKLRGLG</sequence>
<protein>
    <recommendedName>
        <fullName evidence="8">RRM domain-containing protein</fullName>
    </recommendedName>
</protein>
<name>A0A9P4IJV0_9PEZI</name>
<feature type="coiled-coil region" evidence="2">
    <location>
        <begin position="295"/>
        <end position="322"/>
    </location>
</feature>
<dbReference type="Pfam" id="PF12923">
    <property type="entry name" value="RRP7"/>
    <property type="match status" value="1"/>
</dbReference>
<dbReference type="GO" id="GO:0003676">
    <property type="term" value="F:nucleic acid binding"/>
    <property type="evidence" value="ECO:0007669"/>
    <property type="project" value="InterPro"/>
</dbReference>
<evidence type="ECO:0000259" key="4">
    <source>
        <dbReference type="Pfam" id="PF12923"/>
    </source>
</evidence>
<dbReference type="GO" id="GO:0006364">
    <property type="term" value="P:rRNA processing"/>
    <property type="evidence" value="ECO:0007669"/>
    <property type="project" value="TreeGrafter"/>
</dbReference>
<dbReference type="SUPFAM" id="SSF54928">
    <property type="entry name" value="RNA-binding domain, RBD"/>
    <property type="match status" value="1"/>
</dbReference>
<dbReference type="EMBL" id="ML978124">
    <property type="protein sequence ID" value="KAF2100560.1"/>
    <property type="molecule type" value="Genomic_DNA"/>
</dbReference>
<dbReference type="Gene3D" id="6.10.250.1770">
    <property type="match status" value="1"/>
</dbReference>
<accession>A0A9P4IJV0</accession>
<evidence type="ECO:0000313" key="7">
    <source>
        <dbReference type="Proteomes" id="UP000799772"/>
    </source>
</evidence>
<dbReference type="Pfam" id="PF17799">
    <property type="entry name" value="RRM_Rrp7"/>
    <property type="match status" value="1"/>
</dbReference>
<dbReference type="PANTHER" id="PTHR13191:SF0">
    <property type="entry name" value="RIBOSOMAL RNA-PROCESSING PROTEIN 7 HOMOLOG A-RELATED"/>
    <property type="match status" value="1"/>
</dbReference>
<dbReference type="PANTHER" id="PTHR13191">
    <property type="entry name" value="RIBOSOMAL RNA PROCESSING PROTEIN 7-RELATED"/>
    <property type="match status" value="1"/>
</dbReference>
<keyword evidence="7" id="KW-1185">Reference proteome</keyword>
<dbReference type="GO" id="GO:0032545">
    <property type="term" value="C:CURI complex"/>
    <property type="evidence" value="ECO:0007669"/>
    <property type="project" value="TreeGrafter"/>
</dbReference>
<dbReference type="InterPro" id="IPR024326">
    <property type="entry name" value="RRP7_C"/>
</dbReference>
<reference evidence="6" key="1">
    <citation type="journal article" date="2020" name="Stud. Mycol.">
        <title>101 Dothideomycetes genomes: a test case for predicting lifestyles and emergence of pathogens.</title>
        <authorList>
            <person name="Haridas S."/>
            <person name="Albert R."/>
            <person name="Binder M."/>
            <person name="Bloem J."/>
            <person name="Labutti K."/>
            <person name="Salamov A."/>
            <person name="Andreopoulos B."/>
            <person name="Baker S."/>
            <person name="Barry K."/>
            <person name="Bills G."/>
            <person name="Bluhm B."/>
            <person name="Cannon C."/>
            <person name="Castanera R."/>
            <person name="Culley D."/>
            <person name="Daum C."/>
            <person name="Ezra D."/>
            <person name="Gonzalez J."/>
            <person name="Henrissat B."/>
            <person name="Kuo A."/>
            <person name="Liang C."/>
            <person name="Lipzen A."/>
            <person name="Lutzoni F."/>
            <person name="Magnuson J."/>
            <person name="Mondo S."/>
            <person name="Nolan M."/>
            <person name="Ohm R."/>
            <person name="Pangilinan J."/>
            <person name="Park H.-J."/>
            <person name="Ramirez L."/>
            <person name="Alfaro M."/>
            <person name="Sun H."/>
            <person name="Tritt A."/>
            <person name="Yoshinaga Y."/>
            <person name="Zwiers L.-H."/>
            <person name="Turgeon B."/>
            <person name="Goodwin S."/>
            <person name="Spatafora J."/>
            <person name="Crous P."/>
            <person name="Grigoriev I."/>
        </authorList>
    </citation>
    <scope>NUCLEOTIDE SEQUENCE</scope>
    <source>
        <strain evidence="6">CBS 133067</strain>
    </source>
</reference>
<evidence type="ECO:0000259" key="5">
    <source>
        <dbReference type="Pfam" id="PF17799"/>
    </source>
</evidence>
<evidence type="ECO:0000313" key="6">
    <source>
        <dbReference type="EMBL" id="KAF2100560.1"/>
    </source>
</evidence>
<dbReference type="GO" id="GO:0034456">
    <property type="term" value="C:UTP-C complex"/>
    <property type="evidence" value="ECO:0007669"/>
    <property type="project" value="TreeGrafter"/>
</dbReference>
<evidence type="ECO:0000256" key="2">
    <source>
        <dbReference type="SAM" id="Coils"/>
    </source>
</evidence>
<keyword evidence="2" id="KW-0175">Coiled coil</keyword>
<dbReference type="GO" id="GO:0000028">
    <property type="term" value="P:ribosomal small subunit assembly"/>
    <property type="evidence" value="ECO:0007669"/>
    <property type="project" value="TreeGrafter"/>
</dbReference>
<dbReference type="InterPro" id="IPR040446">
    <property type="entry name" value="RRP7"/>
</dbReference>
<feature type="region of interest" description="Disordered" evidence="3">
    <location>
        <begin position="98"/>
        <end position="138"/>
    </location>
</feature>
<proteinExistence type="inferred from homology"/>
<dbReference type="Proteomes" id="UP000799772">
    <property type="component" value="Unassembled WGS sequence"/>
</dbReference>
<comment type="caution">
    <text evidence="6">The sequence shown here is derived from an EMBL/GenBank/DDBJ whole genome shotgun (WGS) entry which is preliminary data.</text>
</comment>
<dbReference type="InterPro" id="IPR040447">
    <property type="entry name" value="RRM_Rrp7"/>
</dbReference>
<dbReference type="CDD" id="cd12293">
    <property type="entry name" value="dRRM_Rrp7p"/>
    <property type="match status" value="1"/>
</dbReference>